<dbReference type="EMBL" id="JAYMGO010000003">
    <property type="protein sequence ID" value="KAL1279403.1"/>
    <property type="molecule type" value="Genomic_DNA"/>
</dbReference>
<proteinExistence type="predicted"/>
<reference evidence="1 2" key="1">
    <citation type="submission" date="2023-09" db="EMBL/GenBank/DDBJ databases">
        <authorList>
            <person name="Wang M."/>
        </authorList>
    </citation>
    <scope>NUCLEOTIDE SEQUENCE [LARGE SCALE GENOMIC DNA]</scope>
    <source>
        <strain evidence="1">GT-2023</strain>
        <tissue evidence="1">Liver</tissue>
    </source>
</reference>
<comment type="caution">
    <text evidence="1">The sequence shown here is derived from an EMBL/GenBank/DDBJ whole genome shotgun (WGS) entry which is preliminary data.</text>
</comment>
<dbReference type="InterPro" id="IPR027417">
    <property type="entry name" value="P-loop_NTPase"/>
</dbReference>
<dbReference type="SUPFAM" id="SSF52540">
    <property type="entry name" value="P-loop containing nucleoside triphosphate hydrolases"/>
    <property type="match status" value="1"/>
</dbReference>
<sequence>MAFIKRDKFDYIVNTIIPDICSRKRLCEFFSIFHLPGCGGTTLVMHVLWTLKDKFRCAVLKDTTDITDYTTVAKHVVQLLIYETKEKPSRLPVLLMIDNFQDISDVKKLQLQIEDECLNQRIFLHKSPQVIIVNCMRIESSEQYEVNGDAICIQKSLSEKEQKLFDEKLKDFKRTNTNTETFHGFMILKNNFSPDYIQCVVKNTLKGFNFQDKHAQLFAVLVLLHVYSRNALLSVSTCKEFLGLETKADSESCKVEDGFQTFSTLVTRCKVVSNLTFEGMRVIHSSIAQHCLEEFSDLSPKVTKADITNFLLTTELFYKYTLGKQKLKLDVRNMLVGRQCSVEGEDSLFSPLIQDIMKETPEMEGNVLKKAERRYGTDPLICQLLAKYYYSKNQDFTMALEWAKKAKDRSSGNLYICQTISQVCVHKLQHDFCGNKDDPIKADILDEYLTLAESAAEACKETQQMANKETMTRMQRPNDYKTYNTAGHLGELQTAATIIEILQKTTLCNCLGQVLLGKMTIEELSKKSELKQYYYVLQKHKSYLLQLKDTMKDNFTFIDNFFVNLVPFFAERDKQKELTKPKMSSYFQQYTDLFCTLNTNELVKNEHMNHVIRVEKTRQCLERNNANSYTGILEYLYKKCSASTLENIIKQYDFILRSKKDSNLMDTVNFLYANVILAKIKPKSRNIKRYGCLCTLLRTIIHTTSDQILPLHYITVLLLWQETNHRLPIFVSQMKKSYSTELKLLSNGKRAAVHFYLGKGDGYAGLLSNRDVNSCLGPGQDISTQWDDKKIWKQVRDSKKLCRVSGEICKGFISVEGIKVDPMFRSQLSKEPGTRVSFFIGFSMNGPVALDIDFESKIHKPGLKDRYEKLEIHG</sequence>
<dbReference type="PANTHER" id="PTHR16155:SF20">
    <property type="entry name" value="STERILE ALPHA MOTIF DOMAIN-CONTAINING PROTEIN 9-LIKE"/>
    <property type="match status" value="1"/>
</dbReference>
<dbReference type="Proteomes" id="UP001558613">
    <property type="component" value="Unassembled WGS sequence"/>
</dbReference>
<evidence type="ECO:0000313" key="1">
    <source>
        <dbReference type="EMBL" id="KAL1279403.1"/>
    </source>
</evidence>
<protein>
    <recommendedName>
        <fullName evidence="3">Sterile alpha motif domain-containing protein 9-like</fullName>
    </recommendedName>
</protein>
<name>A0ABR3NQV0_9TELE</name>
<organism evidence="1 2">
    <name type="scientific">Cirrhinus molitorella</name>
    <name type="common">mud carp</name>
    <dbReference type="NCBI Taxonomy" id="172907"/>
    <lineage>
        <taxon>Eukaryota</taxon>
        <taxon>Metazoa</taxon>
        <taxon>Chordata</taxon>
        <taxon>Craniata</taxon>
        <taxon>Vertebrata</taxon>
        <taxon>Euteleostomi</taxon>
        <taxon>Actinopterygii</taxon>
        <taxon>Neopterygii</taxon>
        <taxon>Teleostei</taxon>
        <taxon>Ostariophysi</taxon>
        <taxon>Cypriniformes</taxon>
        <taxon>Cyprinidae</taxon>
        <taxon>Labeoninae</taxon>
        <taxon>Labeonini</taxon>
        <taxon>Cirrhinus</taxon>
    </lineage>
</organism>
<dbReference type="PANTHER" id="PTHR16155">
    <property type="entry name" value="DED DOMAIN-CONTAINING PROTEIN"/>
    <property type="match status" value="1"/>
</dbReference>
<accession>A0ABR3NQV0</accession>
<gene>
    <name evidence="1" type="ORF">QQF64_026076</name>
</gene>
<keyword evidence="2" id="KW-1185">Reference proteome</keyword>
<evidence type="ECO:0000313" key="2">
    <source>
        <dbReference type="Proteomes" id="UP001558613"/>
    </source>
</evidence>
<evidence type="ECO:0008006" key="3">
    <source>
        <dbReference type="Google" id="ProtNLM"/>
    </source>
</evidence>